<evidence type="ECO:0000313" key="2">
    <source>
        <dbReference type="Proteomes" id="UP000275078"/>
    </source>
</evidence>
<keyword evidence="2" id="KW-1185">Reference proteome</keyword>
<reference evidence="1 2" key="1">
    <citation type="journal article" date="2018" name="Nat. Ecol. Evol.">
        <title>Pezizomycetes genomes reveal the molecular basis of ectomycorrhizal truffle lifestyle.</title>
        <authorList>
            <person name="Murat C."/>
            <person name="Payen T."/>
            <person name="Noel B."/>
            <person name="Kuo A."/>
            <person name="Morin E."/>
            <person name="Chen J."/>
            <person name="Kohler A."/>
            <person name="Krizsan K."/>
            <person name="Balestrini R."/>
            <person name="Da Silva C."/>
            <person name="Montanini B."/>
            <person name="Hainaut M."/>
            <person name="Levati E."/>
            <person name="Barry K.W."/>
            <person name="Belfiori B."/>
            <person name="Cichocki N."/>
            <person name="Clum A."/>
            <person name="Dockter R.B."/>
            <person name="Fauchery L."/>
            <person name="Guy J."/>
            <person name="Iotti M."/>
            <person name="Le Tacon F."/>
            <person name="Lindquist E.A."/>
            <person name="Lipzen A."/>
            <person name="Malagnac F."/>
            <person name="Mello A."/>
            <person name="Molinier V."/>
            <person name="Miyauchi S."/>
            <person name="Poulain J."/>
            <person name="Riccioni C."/>
            <person name="Rubini A."/>
            <person name="Sitrit Y."/>
            <person name="Splivallo R."/>
            <person name="Traeger S."/>
            <person name="Wang M."/>
            <person name="Zifcakova L."/>
            <person name="Wipf D."/>
            <person name="Zambonelli A."/>
            <person name="Paolocci F."/>
            <person name="Nowrousian M."/>
            <person name="Ottonello S."/>
            <person name="Baldrian P."/>
            <person name="Spatafora J.W."/>
            <person name="Henrissat B."/>
            <person name="Nagy L.G."/>
            <person name="Aury J.M."/>
            <person name="Wincker P."/>
            <person name="Grigoriev I.V."/>
            <person name="Bonfante P."/>
            <person name="Martin F.M."/>
        </authorList>
    </citation>
    <scope>NUCLEOTIDE SEQUENCE [LARGE SCALE GENOMIC DNA]</scope>
    <source>
        <strain evidence="1 2">RN42</strain>
    </source>
</reference>
<protein>
    <submittedName>
        <fullName evidence="1">Uncharacterized protein</fullName>
    </submittedName>
</protein>
<proteinExistence type="predicted"/>
<gene>
    <name evidence="1" type="ORF">BJ508DRAFT_22090</name>
</gene>
<dbReference type="AlphaFoldDB" id="A0A3N4HS50"/>
<dbReference type="Proteomes" id="UP000275078">
    <property type="component" value="Unassembled WGS sequence"/>
</dbReference>
<accession>A0A3N4HS50</accession>
<name>A0A3N4HS50_ASCIM</name>
<organism evidence="1 2">
    <name type="scientific">Ascobolus immersus RN42</name>
    <dbReference type="NCBI Taxonomy" id="1160509"/>
    <lineage>
        <taxon>Eukaryota</taxon>
        <taxon>Fungi</taxon>
        <taxon>Dikarya</taxon>
        <taxon>Ascomycota</taxon>
        <taxon>Pezizomycotina</taxon>
        <taxon>Pezizomycetes</taxon>
        <taxon>Pezizales</taxon>
        <taxon>Ascobolaceae</taxon>
        <taxon>Ascobolus</taxon>
    </lineage>
</organism>
<dbReference type="EMBL" id="ML119766">
    <property type="protein sequence ID" value="RPA75318.1"/>
    <property type="molecule type" value="Genomic_DNA"/>
</dbReference>
<evidence type="ECO:0000313" key="1">
    <source>
        <dbReference type="EMBL" id="RPA75318.1"/>
    </source>
</evidence>
<sequence>MGGMGGGYLFPTSEVTTTTPYIRRTGKVLLEKVGLCFFCLLCCVCCAQLALVQMQPRPQARGRIVWTRVGPENFRLGILNWRL</sequence>